<dbReference type="CDD" id="cd06225">
    <property type="entry name" value="HAMP"/>
    <property type="match status" value="1"/>
</dbReference>
<dbReference type="SUPFAM" id="SSF58104">
    <property type="entry name" value="Methyl-accepting chemotaxis protein (MCP) signaling domain"/>
    <property type="match status" value="1"/>
</dbReference>
<dbReference type="PROSITE" id="PS50885">
    <property type="entry name" value="HAMP"/>
    <property type="match status" value="1"/>
</dbReference>
<keyword evidence="4 6" id="KW-0807">Transducer</keyword>
<dbReference type="AlphaFoldDB" id="A0A7X2IYF8"/>
<dbReference type="PRINTS" id="PR00260">
    <property type="entry name" value="CHEMTRNSDUCR"/>
</dbReference>
<dbReference type="Gene3D" id="6.10.340.10">
    <property type="match status" value="1"/>
</dbReference>
<dbReference type="PANTHER" id="PTHR32089:SF112">
    <property type="entry name" value="LYSOZYME-LIKE PROTEIN-RELATED"/>
    <property type="match status" value="1"/>
</dbReference>
<dbReference type="GO" id="GO:0005886">
    <property type="term" value="C:plasma membrane"/>
    <property type="evidence" value="ECO:0007669"/>
    <property type="project" value="UniProtKB-SubCell"/>
</dbReference>
<dbReference type="GO" id="GO:0006935">
    <property type="term" value="P:chemotaxis"/>
    <property type="evidence" value="ECO:0007669"/>
    <property type="project" value="InterPro"/>
</dbReference>
<dbReference type="SMART" id="SM00304">
    <property type="entry name" value="HAMP"/>
    <property type="match status" value="1"/>
</dbReference>
<dbReference type="Pfam" id="PF12729">
    <property type="entry name" value="4HB_MCP_1"/>
    <property type="match status" value="1"/>
</dbReference>
<dbReference type="SMART" id="SM00283">
    <property type="entry name" value="MA"/>
    <property type="match status" value="1"/>
</dbReference>
<protein>
    <submittedName>
        <fullName evidence="11">HAMP domain-containing protein</fullName>
    </submittedName>
</protein>
<gene>
    <name evidence="11" type="ORF">GJU40_08020</name>
</gene>
<dbReference type="Pfam" id="PF00015">
    <property type="entry name" value="MCPsignal"/>
    <property type="match status" value="1"/>
</dbReference>
<keyword evidence="8" id="KW-1133">Transmembrane helix</keyword>
<feature type="coiled-coil region" evidence="7">
    <location>
        <begin position="80"/>
        <end position="107"/>
    </location>
</feature>
<evidence type="ECO:0000256" key="6">
    <source>
        <dbReference type="PROSITE-ProRule" id="PRU00284"/>
    </source>
</evidence>
<evidence type="ECO:0000313" key="12">
    <source>
        <dbReference type="Proteomes" id="UP000448867"/>
    </source>
</evidence>
<feature type="transmembrane region" description="Helical" evidence="8">
    <location>
        <begin position="190"/>
        <end position="212"/>
    </location>
</feature>
<accession>A0A7X2IYF8</accession>
<evidence type="ECO:0000256" key="3">
    <source>
        <dbReference type="ARBA" id="ARBA00023136"/>
    </source>
</evidence>
<dbReference type="InterPro" id="IPR004090">
    <property type="entry name" value="Chemotax_Me-accpt_rcpt"/>
</dbReference>
<evidence type="ECO:0000259" key="10">
    <source>
        <dbReference type="PROSITE" id="PS50885"/>
    </source>
</evidence>
<feature type="domain" description="HAMP" evidence="10">
    <location>
        <begin position="214"/>
        <end position="266"/>
    </location>
</feature>
<feature type="domain" description="Methyl-accepting transducer" evidence="9">
    <location>
        <begin position="285"/>
        <end position="521"/>
    </location>
</feature>
<proteinExistence type="inferred from homology"/>
<evidence type="ECO:0000256" key="7">
    <source>
        <dbReference type="SAM" id="Coils"/>
    </source>
</evidence>
<dbReference type="GO" id="GO:0007165">
    <property type="term" value="P:signal transduction"/>
    <property type="evidence" value="ECO:0007669"/>
    <property type="project" value="UniProtKB-KW"/>
</dbReference>
<dbReference type="CDD" id="cd11386">
    <property type="entry name" value="MCP_signal"/>
    <property type="match status" value="1"/>
</dbReference>
<keyword evidence="8" id="KW-0812">Transmembrane</keyword>
<comment type="subcellular location">
    <subcellularLocation>
        <location evidence="1">Cell membrane</location>
    </subcellularLocation>
</comment>
<sequence>MMKRLRHLKVSQKILLIIVLAVFSLAGTGGVGYYYLKQMQDNSQDMYENRLLPIHSLNTIRTNLILTKVDIYEMLLSNNISRHNQLVKEIEANVEENNKLIEEYKTSNLDEIEQDNLKIFEEFLSNYREKRDQVISQVREGNKDKAYYIYNNEIDQMFDRGDNIISFLISHNTDIAEELNLQNTESEQSALIMTLIVIGVSAIASGIVSLLIGRTITKPLKELQEKIKEAENGDLTVRSPYVSRDEIGNITGSFNSMLAGFERIIQSVMGNVQALSASSEQMSASSQQGRASATQVTAVIQEIADGADRQAASASESLHATEEMGKGISRIAENSGRAAGLAKETADQTGKGTAHVQSSLQQMSGIQKAVIESSKKISSVKDKSRDIRKIVKVITDISDQTNLLALNAAIEAARAGEHGKGFAVVADEVRKLAEQSAASANEITELVRAIQQEADSSVESMNAVTEEVNTGAQAMDGIYKVFEQTLSAIENVVSEVGDISVTAEQLSAGSKQVEESAGQIFRAVSESSRHFQTIAASSEEQLASSEDISNSAVSLSSMAQELHAFISHFKTS</sequence>
<dbReference type="EMBL" id="WKKI01000011">
    <property type="protein sequence ID" value="MRX72106.1"/>
    <property type="molecule type" value="Genomic_DNA"/>
</dbReference>
<organism evidence="11 12">
    <name type="scientific">Metabacillus lacus</name>
    <dbReference type="NCBI Taxonomy" id="1983721"/>
    <lineage>
        <taxon>Bacteria</taxon>
        <taxon>Bacillati</taxon>
        <taxon>Bacillota</taxon>
        <taxon>Bacilli</taxon>
        <taxon>Bacillales</taxon>
        <taxon>Bacillaceae</taxon>
        <taxon>Metabacillus</taxon>
    </lineage>
</organism>
<dbReference type="PANTHER" id="PTHR32089">
    <property type="entry name" value="METHYL-ACCEPTING CHEMOTAXIS PROTEIN MCPB"/>
    <property type="match status" value="1"/>
</dbReference>
<name>A0A7X2IYF8_9BACI</name>
<keyword evidence="7" id="KW-0175">Coiled coil</keyword>
<evidence type="ECO:0000313" key="11">
    <source>
        <dbReference type="EMBL" id="MRX72106.1"/>
    </source>
</evidence>
<dbReference type="Gene3D" id="1.10.287.950">
    <property type="entry name" value="Methyl-accepting chemotaxis protein"/>
    <property type="match status" value="1"/>
</dbReference>
<evidence type="ECO:0000256" key="2">
    <source>
        <dbReference type="ARBA" id="ARBA00022475"/>
    </source>
</evidence>
<dbReference type="InterPro" id="IPR024478">
    <property type="entry name" value="HlyB_4HB_MCP"/>
</dbReference>
<comment type="similarity">
    <text evidence="5">Belongs to the methyl-accepting chemotaxis (MCP) protein family.</text>
</comment>
<evidence type="ECO:0000256" key="1">
    <source>
        <dbReference type="ARBA" id="ARBA00004236"/>
    </source>
</evidence>
<dbReference type="PROSITE" id="PS50111">
    <property type="entry name" value="CHEMOTAXIS_TRANSDUC_2"/>
    <property type="match status" value="1"/>
</dbReference>
<evidence type="ECO:0000256" key="4">
    <source>
        <dbReference type="ARBA" id="ARBA00023224"/>
    </source>
</evidence>
<dbReference type="GO" id="GO:0004888">
    <property type="term" value="F:transmembrane signaling receptor activity"/>
    <property type="evidence" value="ECO:0007669"/>
    <property type="project" value="InterPro"/>
</dbReference>
<keyword evidence="12" id="KW-1185">Reference proteome</keyword>
<dbReference type="RefSeq" id="WP_154307242.1">
    <property type="nucleotide sequence ID" value="NZ_WKKI01000011.1"/>
</dbReference>
<dbReference type="Proteomes" id="UP000448867">
    <property type="component" value="Unassembled WGS sequence"/>
</dbReference>
<dbReference type="InterPro" id="IPR004089">
    <property type="entry name" value="MCPsignal_dom"/>
</dbReference>
<comment type="caution">
    <text evidence="11">The sequence shown here is derived from an EMBL/GenBank/DDBJ whole genome shotgun (WGS) entry which is preliminary data.</text>
</comment>
<dbReference type="OrthoDB" id="358716at2"/>
<keyword evidence="2" id="KW-1003">Cell membrane</keyword>
<keyword evidence="3 8" id="KW-0472">Membrane</keyword>
<dbReference type="Pfam" id="PF00672">
    <property type="entry name" value="HAMP"/>
    <property type="match status" value="1"/>
</dbReference>
<evidence type="ECO:0000256" key="8">
    <source>
        <dbReference type="SAM" id="Phobius"/>
    </source>
</evidence>
<reference evidence="11 12" key="1">
    <citation type="submission" date="2019-11" db="EMBL/GenBank/DDBJ databases">
        <title>Bacillus lacus genome.</title>
        <authorList>
            <person name="Allen C.J."/>
            <person name="Newman J.D."/>
        </authorList>
    </citation>
    <scope>NUCLEOTIDE SEQUENCE [LARGE SCALE GENOMIC DNA]</scope>
    <source>
        <strain evidence="11 12">KCTC 33946</strain>
    </source>
</reference>
<evidence type="ECO:0000256" key="5">
    <source>
        <dbReference type="ARBA" id="ARBA00029447"/>
    </source>
</evidence>
<dbReference type="InterPro" id="IPR003660">
    <property type="entry name" value="HAMP_dom"/>
</dbReference>
<evidence type="ECO:0000259" key="9">
    <source>
        <dbReference type="PROSITE" id="PS50111"/>
    </source>
</evidence>